<dbReference type="Pfam" id="PF05443">
    <property type="entry name" value="ROS_MUCR"/>
    <property type="match status" value="1"/>
</dbReference>
<gene>
    <name evidence="2" type="ORF">ACFFJD_08465</name>
</gene>
<protein>
    <submittedName>
        <fullName evidence="2">MucR family transcriptional regulator</fullName>
    </submittedName>
</protein>
<evidence type="ECO:0000313" key="3">
    <source>
        <dbReference type="Proteomes" id="UP001589783"/>
    </source>
</evidence>
<dbReference type="RefSeq" id="WP_382363080.1">
    <property type="nucleotide sequence ID" value="NZ_JBHLWV010000019.1"/>
</dbReference>
<evidence type="ECO:0000313" key="2">
    <source>
        <dbReference type="EMBL" id="MFC0314882.1"/>
    </source>
</evidence>
<reference evidence="2 3" key="1">
    <citation type="submission" date="2024-09" db="EMBL/GenBank/DDBJ databases">
        <authorList>
            <person name="Sun Q."/>
            <person name="Mori K."/>
        </authorList>
    </citation>
    <scope>NUCLEOTIDE SEQUENCE [LARGE SCALE GENOMIC DNA]</scope>
    <source>
        <strain evidence="2 3">CCM 7957</strain>
    </source>
</reference>
<dbReference type="Proteomes" id="UP001589783">
    <property type="component" value="Unassembled WGS sequence"/>
</dbReference>
<proteinExistence type="inferred from homology"/>
<organism evidence="2 3">
    <name type="scientific">Gordonia phosphorivorans</name>
    <dbReference type="NCBI Taxonomy" id="1056982"/>
    <lineage>
        <taxon>Bacteria</taxon>
        <taxon>Bacillati</taxon>
        <taxon>Actinomycetota</taxon>
        <taxon>Actinomycetes</taxon>
        <taxon>Mycobacteriales</taxon>
        <taxon>Gordoniaceae</taxon>
        <taxon>Gordonia</taxon>
    </lineage>
</organism>
<dbReference type="InterPro" id="IPR008807">
    <property type="entry name" value="ROS_MUCR"/>
</dbReference>
<keyword evidence="3" id="KW-1185">Reference proteome</keyword>
<dbReference type="EMBL" id="JBHLWV010000019">
    <property type="protein sequence ID" value="MFC0314882.1"/>
    <property type="molecule type" value="Genomic_DNA"/>
</dbReference>
<dbReference type="Gene3D" id="1.10.10.1550">
    <property type="entry name" value="ROS/MUCR transcriptional regulator protein"/>
    <property type="match status" value="3"/>
</dbReference>
<evidence type="ECO:0000256" key="1">
    <source>
        <dbReference type="ARBA" id="ARBA00007031"/>
    </source>
</evidence>
<name>A0ABV6H7Q0_9ACTN</name>
<sequence>MATRRTSPDSAPPTESVRGVLATDGERVQCHECGGWYRSLSSHLPVHDLTSEQYRHEWDLPATIPLAADAHRNLARANALQRIDQAGEMELPRFVAATYPDRGPVGAEYEVLAEELWSRRLADAGWSSWQAAVDWAIEHDKGWADIARKLDITHQQARAVGLADGVVLPPLWKRRARAAAEHAERHGSLLNTRGALSSWLTQLRYEKAAGKLPRRAVAELDRLDPDWSLDRSARSAAARERNIARGKQLSSFEDMAARARVAGFTDPTDLLAHGIVEHLTSTELAELVHIRRDTLLKRISVANPQDPFAATAHLRTSVTGTLADDGHRVQCHECGLWFGSLTRHLTGHVDDDGDRLTEDGYRTRHGLSAELSLRSRGNVRRAKEDLWGPRLAQAGYASWEEAIIAAAVEHFGLAELGEQLGVRSDALPTVIAKSISGDPWAANKPYRLSRPGVLARDEDYSQCHECGLWFRRMTKHIPSHMADGRKLTVQAYRERHGLSDDLWAAATARPTDREPKNLWTERLAAHGYGSWEDALADLAARHLNLRDFADHIGVKDSAVMTELLRMRPDDTWAPTAPFRLSRYGELFDDGDRSQCHECGLWFASLGRHAPAHRADDGSQLSWAQYQERHGTTRPANWRRT</sequence>
<dbReference type="InterPro" id="IPR041920">
    <property type="entry name" value="ROS/MUCR_sf"/>
</dbReference>
<comment type="similarity">
    <text evidence="1">Belongs to the ros/MucR family.</text>
</comment>
<comment type="caution">
    <text evidence="2">The sequence shown here is derived from an EMBL/GenBank/DDBJ whole genome shotgun (WGS) entry which is preliminary data.</text>
</comment>
<accession>A0ABV6H7Q0</accession>